<keyword evidence="1" id="KW-1185">Reference proteome</keyword>
<sequence length="400" mass="46587">MLIGFPIDVKCFQSSFSNDKNNNSNQKIIEIALLSISNGKIADEIERRMRKLKMVNAELFPEFLSLEAYCTDLAINGSTVDNLNGIQLRSPLGNRYTHIIPIYLSEAHFQRSENHLKTLISVICCGIDGSEKSDYHPSMFVKVYPALMNKQIVSLLKCQTYDSEMLLTAFANLLRTYRYVCSKDQSVQEINDKHVKEFCGNEKHRTKEWTNDLGELLFKMSTIDQSKFPGYTFENMASKKIFYEEFFARQIFWVDKYWKQKRVYNFFKQFHDASTKLKSLNVAETDEKIKVELQDQCCKLLNQFFEASQISLRLLLFNIESLRTFVTPEFDANLDSNYGLLNKDRIQAFRKSMEEIKGLTKLSQFFQRSSCPIQSSEAAFRLIMKAVIDAQRFRYCSQLI</sequence>
<evidence type="ECO:0000313" key="1">
    <source>
        <dbReference type="Proteomes" id="UP000887577"/>
    </source>
</evidence>
<organism evidence="1 2">
    <name type="scientific">Panagrolaimus superbus</name>
    <dbReference type="NCBI Taxonomy" id="310955"/>
    <lineage>
        <taxon>Eukaryota</taxon>
        <taxon>Metazoa</taxon>
        <taxon>Ecdysozoa</taxon>
        <taxon>Nematoda</taxon>
        <taxon>Chromadorea</taxon>
        <taxon>Rhabditida</taxon>
        <taxon>Tylenchina</taxon>
        <taxon>Panagrolaimomorpha</taxon>
        <taxon>Panagrolaimoidea</taxon>
        <taxon>Panagrolaimidae</taxon>
        <taxon>Panagrolaimus</taxon>
    </lineage>
</organism>
<evidence type="ECO:0000313" key="2">
    <source>
        <dbReference type="WBParaSite" id="PSU_v2.g3567.t1"/>
    </source>
</evidence>
<dbReference type="Proteomes" id="UP000887577">
    <property type="component" value="Unplaced"/>
</dbReference>
<dbReference type="AlphaFoldDB" id="A0A914YTT9"/>
<proteinExistence type="predicted"/>
<name>A0A914YTT9_9BILA</name>
<dbReference type="WBParaSite" id="PSU_v2.g3567.t1">
    <property type="protein sequence ID" value="PSU_v2.g3567.t1"/>
    <property type="gene ID" value="PSU_v2.g3567"/>
</dbReference>
<reference evidence="2" key="1">
    <citation type="submission" date="2022-11" db="UniProtKB">
        <authorList>
            <consortium name="WormBaseParasite"/>
        </authorList>
    </citation>
    <scope>IDENTIFICATION</scope>
</reference>
<accession>A0A914YTT9</accession>
<protein>
    <submittedName>
        <fullName evidence="2">Uncharacterized protein</fullName>
    </submittedName>
</protein>